<evidence type="ECO:0000259" key="6">
    <source>
        <dbReference type="Pfam" id="PF25171"/>
    </source>
</evidence>
<dbReference type="InterPro" id="IPR001680">
    <property type="entry name" value="WD40_rpt"/>
</dbReference>
<gene>
    <name evidence="7" type="ORF">GUITHDRAFT_164167</name>
</gene>
<dbReference type="eggNOG" id="KOG1539">
    <property type="taxonomic scope" value="Eukaryota"/>
</dbReference>
<keyword evidence="2" id="KW-0677">Repeat</keyword>
<dbReference type="GO" id="GO:0032040">
    <property type="term" value="C:small-subunit processome"/>
    <property type="evidence" value="ECO:0007669"/>
    <property type="project" value="InterPro"/>
</dbReference>
<sequence length="857" mass="95106">MATGRERSRVLEGFRAIGVVTLPQRAVINKLGTENFVTTCVKRGFQVFDCNRLRLLFVSSPATPRSIKALEVYKDLTFAACGPIVHVFKRGKEIAQLKRQQGNVKLLLVVGEILFTYSSDGTIASFDVNTHEEISSYSLVEDGLVASTTQATSWIHPHTYLNKLLIGFDDGSLLLVNVNSKKLVHQFKSLESTVTCLSQSPAVDVVGVGLADGRILLRNIKFDETLMELEQADGSVNDLSFRTDFTSILSSCSPSGAIHIWNLEKQQLVASLPQAHDGAVQTCRFLSGEPLLLTTGADNALKVWIFDQEDGSARLLRCRNGHCEPPSRVRFYSPHTILSAGYDRSFRVFCTIQDQQSRELSQGHVAKKARKLDIKEEKLKLPPVVDFAFSSMRENDWANIITSHHDTNAAYTWRYKANAIGEHVLKPPPMDKNALDADARGEPFLPPDPLAVRGRVPGQIAEVEEKRRKRGGQASHETTLAKSVCISPCGNYGIVGYSCGRIDKYNMQSGKHRGTFWAYPPLGHSSSIFGLAMSGLGDELVSGSFDGTVKVWDFDKRKLLHTFDIGSPVNQLYMNTENSLLAVTSDDLQDDTEEAAAGPAMLPITEQLLPELITFSTVPRPRWQILANLDTIKARNKPLEPPQAPQQAPFFLPTLPGLEPKFVPNEEEREEEESKNSKIIHLSELRPSTKFIKLLRQALHLAPAPPPPALLFTFPPPALLLLIFLYLLRFLLLLFDFILLLFLRFPDSWSLIGSAVSPSTPPSRTVCGTSRSSRLLRSLSPSLDEDGELALFLDMLIGLERLRDLERRMWLKLKVESFPLVPSCSSSPIATHLLAGQTAESSLPRRRLRAHAVNSCT</sequence>
<dbReference type="SUPFAM" id="SSF69322">
    <property type="entry name" value="Tricorn protease domain 2"/>
    <property type="match status" value="1"/>
</dbReference>
<dbReference type="KEGG" id="gtt:GUITHDRAFT_164167"/>
<dbReference type="Pfam" id="PF25171">
    <property type="entry name" value="Beta-prop_WDR36-Utp21_1st"/>
    <property type="match status" value="1"/>
</dbReference>
<dbReference type="InterPro" id="IPR007319">
    <property type="entry name" value="WDR36/Utp21_C"/>
</dbReference>
<dbReference type="PROSITE" id="PS50082">
    <property type="entry name" value="WD_REPEATS_2"/>
    <property type="match status" value="2"/>
</dbReference>
<evidence type="ECO:0000313" key="8">
    <source>
        <dbReference type="EnsemblProtists" id="EKX42395"/>
    </source>
</evidence>
<dbReference type="GO" id="GO:0006364">
    <property type="term" value="P:rRNA processing"/>
    <property type="evidence" value="ECO:0007669"/>
    <property type="project" value="InterPro"/>
</dbReference>
<dbReference type="InterPro" id="IPR019775">
    <property type="entry name" value="WD40_repeat_CS"/>
</dbReference>
<proteinExistence type="predicted"/>
<dbReference type="PROSITE" id="PS00678">
    <property type="entry name" value="WD_REPEATS_1"/>
    <property type="match status" value="1"/>
</dbReference>
<dbReference type="HOGENOM" id="CLU_002774_2_0_1"/>
<dbReference type="AlphaFoldDB" id="L1J2S5"/>
<dbReference type="GeneID" id="17299030"/>
<evidence type="ECO:0000256" key="1">
    <source>
        <dbReference type="ARBA" id="ARBA00022574"/>
    </source>
</evidence>
<name>L1J2S5_GUITC</name>
<dbReference type="EMBL" id="JH993017">
    <property type="protein sequence ID" value="EKX42395.1"/>
    <property type="molecule type" value="Genomic_DNA"/>
</dbReference>
<dbReference type="Proteomes" id="UP000011087">
    <property type="component" value="Unassembled WGS sequence"/>
</dbReference>
<dbReference type="PaxDb" id="55529-EKX42395"/>
<dbReference type="InterPro" id="IPR036322">
    <property type="entry name" value="WD40_repeat_dom_sf"/>
</dbReference>
<reference evidence="8" key="3">
    <citation type="submission" date="2015-06" db="UniProtKB">
        <authorList>
            <consortium name="EnsemblProtists"/>
        </authorList>
    </citation>
    <scope>IDENTIFICATION</scope>
</reference>
<dbReference type="PANTHER" id="PTHR22840:SF12">
    <property type="entry name" value="WD REPEAT-CONTAINING PROTEIN 36"/>
    <property type="match status" value="1"/>
</dbReference>
<protein>
    <submittedName>
        <fullName evidence="7 8">Uncharacterized protein</fullName>
    </submittedName>
</protein>
<feature type="domain" description="WDR36/Utp21 N-terminal" evidence="6">
    <location>
        <begin position="37"/>
        <end position="307"/>
    </location>
</feature>
<evidence type="ECO:0000256" key="4">
    <source>
        <dbReference type="SAM" id="Phobius"/>
    </source>
</evidence>
<feature type="repeat" description="WD" evidence="3">
    <location>
        <begin position="521"/>
        <end position="562"/>
    </location>
</feature>
<dbReference type="Gene3D" id="2.130.10.10">
    <property type="entry name" value="YVTN repeat-like/Quinoprotein amine dehydrogenase"/>
    <property type="match status" value="2"/>
</dbReference>
<dbReference type="PANTHER" id="PTHR22840">
    <property type="entry name" value="WD REPEAT-CONTAINING PROTEIN 36"/>
    <property type="match status" value="1"/>
</dbReference>
<evidence type="ECO:0000256" key="2">
    <source>
        <dbReference type="ARBA" id="ARBA00022737"/>
    </source>
</evidence>
<dbReference type="GO" id="GO:0034388">
    <property type="term" value="C:Pwp2p-containing subcomplex of 90S preribosome"/>
    <property type="evidence" value="ECO:0007669"/>
    <property type="project" value="TreeGrafter"/>
</dbReference>
<dbReference type="SMART" id="SM00320">
    <property type="entry name" value="WD40"/>
    <property type="match status" value="7"/>
</dbReference>
<organism evidence="7">
    <name type="scientific">Guillardia theta (strain CCMP2712)</name>
    <name type="common">Cryptophyte</name>
    <dbReference type="NCBI Taxonomy" id="905079"/>
    <lineage>
        <taxon>Eukaryota</taxon>
        <taxon>Cryptophyceae</taxon>
        <taxon>Pyrenomonadales</taxon>
        <taxon>Geminigeraceae</taxon>
        <taxon>Guillardia</taxon>
    </lineage>
</organism>
<keyword evidence="4" id="KW-0472">Membrane</keyword>
<dbReference type="InterPro" id="IPR015943">
    <property type="entry name" value="WD40/YVTN_repeat-like_dom_sf"/>
</dbReference>
<reference evidence="7 9" key="1">
    <citation type="journal article" date="2012" name="Nature">
        <title>Algal genomes reveal evolutionary mosaicism and the fate of nucleomorphs.</title>
        <authorList>
            <consortium name="DOE Joint Genome Institute"/>
            <person name="Curtis B.A."/>
            <person name="Tanifuji G."/>
            <person name="Burki F."/>
            <person name="Gruber A."/>
            <person name="Irimia M."/>
            <person name="Maruyama S."/>
            <person name="Arias M.C."/>
            <person name="Ball S.G."/>
            <person name="Gile G.H."/>
            <person name="Hirakawa Y."/>
            <person name="Hopkins J.F."/>
            <person name="Kuo A."/>
            <person name="Rensing S.A."/>
            <person name="Schmutz J."/>
            <person name="Symeonidi A."/>
            <person name="Elias M."/>
            <person name="Eveleigh R.J."/>
            <person name="Herman E.K."/>
            <person name="Klute M.J."/>
            <person name="Nakayama T."/>
            <person name="Obornik M."/>
            <person name="Reyes-Prieto A."/>
            <person name="Armbrust E.V."/>
            <person name="Aves S.J."/>
            <person name="Beiko R.G."/>
            <person name="Coutinho P."/>
            <person name="Dacks J.B."/>
            <person name="Durnford D.G."/>
            <person name="Fast N.M."/>
            <person name="Green B.R."/>
            <person name="Grisdale C.J."/>
            <person name="Hempel F."/>
            <person name="Henrissat B."/>
            <person name="Hoppner M.P."/>
            <person name="Ishida K."/>
            <person name="Kim E."/>
            <person name="Koreny L."/>
            <person name="Kroth P.G."/>
            <person name="Liu Y."/>
            <person name="Malik S.B."/>
            <person name="Maier U.G."/>
            <person name="McRose D."/>
            <person name="Mock T."/>
            <person name="Neilson J.A."/>
            <person name="Onodera N.T."/>
            <person name="Poole A.M."/>
            <person name="Pritham E.J."/>
            <person name="Richards T.A."/>
            <person name="Rocap G."/>
            <person name="Roy S.W."/>
            <person name="Sarai C."/>
            <person name="Schaack S."/>
            <person name="Shirato S."/>
            <person name="Slamovits C.H."/>
            <person name="Spencer D.F."/>
            <person name="Suzuki S."/>
            <person name="Worden A.Z."/>
            <person name="Zauner S."/>
            <person name="Barry K."/>
            <person name="Bell C."/>
            <person name="Bharti A.K."/>
            <person name="Crow J.A."/>
            <person name="Grimwood J."/>
            <person name="Kramer R."/>
            <person name="Lindquist E."/>
            <person name="Lucas S."/>
            <person name="Salamov A."/>
            <person name="McFadden G.I."/>
            <person name="Lane C.E."/>
            <person name="Keeling P.J."/>
            <person name="Gray M.W."/>
            <person name="Grigoriev I.V."/>
            <person name="Archibald J.M."/>
        </authorList>
    </citation>
    <scope>NUCLEOTIDE SEQUENCE</scope>
    <source>
        <strain evidence="7 9">CCMP2712</strain>
    </source>
</reference>
<feature type="transmembrane region" description="Helical" evidence="4">
    <location>
        <begin position="718"/>
        <end position="743"/>
    </location>
</feature>
<accession>L1J2S5</accession>
<dbReference type="Pfam" id="PF04192">
    <property type="entry name" value="Utp21"/>
    <property type="match status" value="1"/>
</dbReference>
<dbReference type="OrthoDB" id="10250769at2759"/>
<keyword evidence="4" id="KW-0812">Transmembrane</keyword>
<dbReference type="EnsemblProtists" id="EKX42395">
    <property type="protein sequence ID" value="EKX42395"/>
    <property type="gene ID" value="GUITHDRAFT_164167"/>
</dbReference>
<keyword evidence="1 3" id="KW-0853">WD repeat</keyword>
<dbReference type="OMA" id="RHDEKVN"/>
<evidence type="ECO:0000313" key="9">
    <source>
        <dbReference type="Proteomes" id="UP000011087"/>
    </source>
</evidence>
<dbReference type="PROSITE" id="PS50294">
    <property type="entry name" value="WD_REPEATS_REGION"/>
    <property type="match status" value="1"/>
</dbReference>
<feature type="repeat" description="WD" evidence="3">
    <location>
        <begin position="273"/>
        <end position="304"/>
    </location>
</feature>
<reference evidence="9" key="2">
    <citation type="submission" date="2012-11" db="EMBL/GenBank/DDBJ databases">
        <authorList>
            <person name="Kuo A."/>
            <person name="Curtis B.A."/>
            <person name="Tanifuji G."/>
            <person name="Burki F."/>
            <person name="Gruber A."/>
            <person name="Irimia M."/>
            <person name="Maruyama S."/>
            <person name="Arias M.C."/>
            <person name="Ball S.G."/>
            <person name="Gile G.H."/>
            <person name="Hirakawa Y."/>
            <person name="Hopkins J.F."/>
            <person name="Rensing S.A."/>
            <person name="Schmutz J."/>
            <person name="Symeonidi A."/>
            <person name="Elias M."/>
            <person name="Eveleigh R.J."/>
            <person name="Herman E.K."/>
            <person name="Klute M.J."/>
            <person name="Nakayama T."/>
            <person name="Obornik M."/>
            <person name="Reyes-Prieto A."/>
            <person name="Armbrust E.V."/>
            <person name="Aves S.J."/>
            <person name="Beiko R.G."/>
            <person name="Coutinho P."/>
            <person name="Dacks J.B."/>
            <person name="Durnford D.G."/>
            <person name="Fast N.M."/>
            <person name="Green B.R."/>
            <person name="Grisdale C."/>
            <person name="Hempe F."/>
            <person name="Henrissat B."/>
            <person name="Hoppner M.P."/>
            <person name="Ishida K.-I."/>
            <person name="Kim E."/>
            <person name="Koreny L."/>
            <person name="Kroth P.G."/>
            <person name="Liu Y."/>
            <person name="Malik S.-B."/>
            <person name="Maier U.G."/>
            <person name="McRose D."/>
            <person name="Mock T."/>
            <person name="Neilson J.A."/>
            <person name="Onodera N.T."/>
            <person name="Poole A.M."/>
            <person name="Pritham E.J."/>
            <person name="Richards T.A."/>
            <person name="Rocap G."/>
            <person name="Roy S.W."/>
            <person name="Sarai C."/>
            <person name="Schaack S."/>
            <person name="Shirato S."/>
            <person name="Slamovits C.H."/>
            <person name="Spencer D.F."/>
            <person name="Suzuki S."/>
            <person name="Worden A.Z."/>
            <person name="Zauner S."/>
            <person name="Barry K."/>
            <person name="Bell C."/>
            <person name="Bharti A.K."/>
            <person name="Crow J.A."/>
            <person name="Grimwood J."/>
            <person name="Kramer R."/>
            <person name="Lindquist E."/>
            <person name="Lucas S."/>
            <person name="Salamov A."/>
            <person name="McFadden G.I."/>
            <person name="Lane C.E."/>
            <person name="Keeling P.J."/>
            <person name="Gray M.W."/>
            <person name="Grigoriev I.V."/>
            <person name="Archibald J.M."/>
        </authorList>
    </citation>
    <scope>NUCLEOTIDE SEQUENCE</scope>
    <source>
        <strain evidence="9">CCMP2712</strain>
    </source>
</reference>
<evidence type="ECO:0000259" key="5">
    <source>
        <dbReference type="Pfam" id="PF04192"/>
    </source>
</evidence>
<keyword evidence="4" id="KW-1133">Transmembrane helix</keyword>
<dbReference type="Pfam" id="PF25168">
    <property type="entry name" value="Beta-prop_WDR36-Utp21_2nd"/>
    <property type="match status" value="2"/>
</dbReference>
<evidence type="ECO:0000256" key="3">
    <source>
        <dbReference type="PROSITE-ProRule" id="PRU00221"/>
    </source>
</evidence>
<feature type="domain" description="WDR36/Utp21 C-terminal" evidence="5">
    <location>
        <begin position="606"/>
        <end position="699"/>
    </location>
</feature>
<dbReference type="SUPFAM" id="SSF50978">
    <property type="entry name" value="WD40 repeat-like"/>
    <property type="match status" value="1"/>
</dbReference>
<dbReference type="RefSeq" id="XP_005829375.1">
    <property type="nucleotide sequence ID" value="XM_005829318.1"/>
</dbReference>
<dbReference type="STRING" id="905079.L1J2S5"/>
<keyword evidence="9" id="KW-1185">Reference proteome</keyword>
<evidence type="ECO:0000313" key="7">
    <source>
        <dbReference type="EMBL" id="EKX42395.1"/>
    </source>
</evidence>
<dbReference type="InterPro" id="IPR059157">
    <property type="entry name" value="WDR36-Utp21_N"/>
</dbReference>